<accession>A0A8K0JDJ8</accession>
<comment type="subcellular location">
    <subcellularLocation>
        <location evidence="1">Mitochondrion</location>
    </subcellularLocation>
</comment>
<comment type="caution">
    <text evidence="2">The sequence shown here is derived from an EMBL/GenBank/DDBJ whole genome shotgun (WGS) entry which is preliminary data.</text>
</comment>
<evidence type="ECO:0000313" key="2">
    <source>
        <dbReference type="EMBL" id="KAG7527261.1"/>
    </source>
</evidence>
<dbReference type="InterPro" id="IPR003789">
    <property type="entry name" value="Asn/Gln_tRNA_amidoTrase-B-like"/>
</dbReference>
<reference evidence="2" key="1">
    <citation type="submission" date="2020-04" db="EMBL/GenBank/DDBJ databases">
        <title>Analysis of mating type loci in Filobasidium floriforme.</title>
        <authorList>
            <person name="Nowrousian M."/>
        </authorList>
    </citation>
    <scope>NUCLEOTIDE SEQUENCE</scope>
    <source>
        <strain evidence="2">CBS 6242</strain>
    </source>
</reference>
<dbReference type="PANTHER" id="PTHR28055:SF1">
    <property type="entry name" value="ALTERED INHERITANCE OF MITOCHONDRIA PROTEIN 41, MITOCHONDRIAL"/>
    <property type="match status" value="1"/>
</dbReference>
<dbReference type="PANTHER" id="PTHR28055">
    <property type="entry name" value="ALTERED INHERITANCE OF MITOCHONDRIA PROTEIN 41, MITOCHONDRIAL"/>
    <property type="match status" value="1"/>
</dbReference>
<dbReference type="InterPro" id="IPR042184">
    <property type="entry name" value="YqeY/Aim41_N"/>
</dbReference>
<protein>
    <recommendedName>
        <fullName evidence="1">Altered inheritance of mitochondria protein 41</fullName>
    </recommendedName>
</protein>
<gene>
    <name evidence="1" type="primary">AIM41</name>
    <name evidence="2" type="ORF">FFLO_07113</name>
</gene>
<comment type="similarity">
    <text evidence="1">Belongs to the AIM41 family.</text>
</comment>
<evidence type="ECO:0000256" key="1">
    <source>
        <dbReference type="RuleBase" id="RU365099"/>
    </source>
</evidence>
<dbReference type="Pfam" id="PF09424">
    <property type="entry name" value="YqeY"/>
    <property type="match status" value="1"/>
</dbReference>
<keyword evidence="3" id="KW-1185">Reference proteome</keyword>
<dbReference type="SUPFAM" id="SSF89095">
    <property type="entry name" value="GatB/YqeY motif"/>
    <property type="match status" value="1"/>
</dbReference>
<proteinExistence type="inferred from homology"/>
<organism evidence="2 3">
    <name type="scientific">Filobasidium floriforme</name>
    <dbReference type="NCBI Taxonomy" id="5210"/>
    <lineage>
        <taxon>Eukaryota</taxon>
        <taxon>Fungi</taxon>
        <taxon>Dikarya</taxon>
        <taxon>Basidiomycota</taxon>
        <taxon>Agaricomycotina</taxon>
        <taxon>Tremellomycetes</taxon>
        <taxon>Filobasidiales</taxon>
        <taxon>Filobasidiaceae</taxon>
        <taxon>Filobasidium</taxon>
    </lineage>
</organism>
<dbReference type="EMBL" id="JABELV010000365">
    <property type="protein sequence ID" value="KAG7527261.1"/>
    <property type="molecule type" value="Genomic_DNA"/>
</dbReference>
<dbReference type="GO" id="GO:0005739">
    <property type="term" value="C:mitochondrion"/>
    <property type="evidence" value="ECO:0007669"/>
    <property type="project" value="UniProtKB-SubCell"/>
</dbReference>
<dbReference type="InterPro" id="IPR019004">
    <property type="entry name" value="YqeY/Aim41"/>
</dbReference>
<keyword evidence="1" id="KW-0496">Mitochondrion</keyword>
<name>A0A8K0JDJ8_9TREE</name>
<dbReference type="AlphaFoldDB" id="A0A8K0JDJ8"/>
<sequence length="200" mass="22234">MLRSTTLRTTLPFALTRNIQANVPPVQRFISTTSALLNEQTLQDDIRSRLKAALKTAMKAKEKDTAGTIRAVMSDITYHEKSQSDPNAAASEDTVIDVLRRSVDKRIQASESYPADHPNRQTLSKEIEFISSFLPRTLEPSAITQILSGIVSGLKEEERQSKGVTGKVLERFWQGVTKGEVKDKKALGKEIGELLKKIQV</sequence>
<dbReference type="Proteomes" id="UP000812966">
    <property type="component" value="Unassembled WGS sequence"/>
</dbReference>
<dbReference type="Gene3D" id="1.10.1510.10">
    <property type="entry name" value="Uncharacterised protein YqeY/AIM41 PF09424, N-terminal domain"/>
    <property type="match status" value="1"/>
</dbReference>
<evidence type="ECO:0000313" key="3">
    <source>
        <dbReference type="Proteomes" id="UP000812966"/>
    </source>
</evidence>
<dbReference type="GO" id="GO:0016884">
    <property type="term" value="F:carbon-nitrogen ligase activity, with glutamine as amido-N-donor"/>
    <property type="evidence" value="ECO:0007669"/>
    <property type="project" value="UniProtKB-UniRule"/>
</dbReference>